<dbReference type="Pfam" id="PF00924">
    <property type="entry name" value="MS_channel_2nd"/>
    <property type="match status" value="1"/>
</dbReference>
<name>A0AAW1QPA5_9CHLO</name>
<dbReference type="InterPro" id="IPR006685">
    <property type="entry name" value="MscS_channel_2nd"/>
</dbReference>
<dbReference type="InterPro" id="IPR011014">
    <property type="entry name" value="MscS_channel_TM-2"/>
</dbReference>
<dbReference type="Gene3D" id="1.10.287.1260">
    <property type="match status" value="1"/>
</dbReference>
<dbReference type="Proteomes" id="UP001489004">
    <property type="component" value="Unassembled WGS sequence"/>
</dbReference>
<dbReference type="AlphaFoldDB" id="A0AAW1QPA5"/>
<feature type="region of interest" description="Disordered" evidence="1">
    <location>
        <begin position="147"/>
        <end position="183"/>
    </location>
</feature>
<feature type="transmembrane region" description="Helical" evidence="2">
    <location>
        <begin position="312"/>
        <end position="338"/>
    </location>
</feature>
<keyword evidence="2" id="KW-0472">Membrane</keyword>
<dbReference type="InterPro" id="IPR010920">
    <property type="entry name" value="LSM_dom_sf"/>
</dbReference>
<keyword evidence="5" id="KW-1185">Reference proteome</keyword>
<sequence length="671" mass="73215">MHKTVSQRSSELWPRWSAGSISELRQRANASYNRGDPYIAAPRSPWGGQGGAFCQASFPVRPFRQHSQRPASSWSARSLLSVCGLWSSRPLNCPCSRLGKRHASCRARYGGPELDVDAFVDSYDSDEYEWEDEDFLPVARTRRRRRFLARAQQQPASSRGSSKGAPQDLPLPNAQQVADAQQDQQWSSIRGQVTETTLARLAAVGLWLWHALLLVPKETVLAVKVTLAGAAGMMRSTADAGVQRMASQADQARLAAERSAAAKERASASIDEADDVMPDDLWGRLQYLWDRPPVKRLRLTISMAQWSVRLPALLALLATQVGLLASQVSLPMLAPLLLGTGMLLRSIKQNASYLFPRLGVVVVLLWAIWFANSVIQSTAVYLRRQGAVDHRVSGAIITTSECVSLLSAAVCILSMLGINVSGLLLPAGIALAFAAKDLSHNFLAGFFLFAVQPFKLGDRVAVSYSSPAAAGMQSAGWFEGTCEKVDLRYTIIKDGARRLYMPNSAFITREFIVLEDPGKELAKRGAVERRTHIGHGKLVGQSRYPPSGRDSADWGPSADAWRGQRHYPHDAQSAAGDVGPSRHNGQVHGSSELPADDWRGSGHNGYSPEVADGALRNAPSPSGMPPVHYSPDPWQQQAETISRCAVPGAEAKFTASQRPVLPYKQVVLSRW</sequence>
<gene>
    <name evidence="4" type="ORF">WJX72_001499</name>
</gene>
<accession>A0AAW1QPA5</accession>
<evidence type="ECO:0000256" key="2">
    <source>
        <dbReference type="SAM" id="Phobius"/>
    </source>
</evidence>
<evidence type="ECO:0000256" key="1">
    <source>
        <dbReference type="SAM" id="MobiDB-lite"/>
    </source>
</evidence>
<comment type="caution">
    <text evidence="4">The sequence shown here is derived from an EMBL/GenBank/DDBJ whole genome shotgun (WGS) entry which is preliminary data.</text>
</comment>
<organism evidence="4 5">
    <name type="scientific">[Myrmecia] bisecta</name>
    <dbReference type="NCBI Taxonomy" id="41462"/>
    <lineage>
        <taxon>Eukaryota</taxon>
        <taxon>Viridiplantae</taxon>
        <taxon>Chlorophyta</taxon>
        <taxon>core chlorophytes</taxon>
        <taxon>Trebouxiophyceae</taxon>
        <taxon>Trebouxiales</taxon>
        <taxon>Trebouxiaceae</taxon>
        <taxon>Myrmecia</taxon>
    </lineage>
</organism>
<feature type="domain" description="Mechanosensitive ion channel MscS" evidence="3">
    <location>
        <begin position="439"/>
        <end position="511"/>
    </location>
</feature>
<proteinExistence type="predicted"/>
<evidence type="ECO:0000313" key="5">
    <source>
        <dbReference type="Proteomes" id="UP001489004"/>
    </source>
</evidence>
<feature type="transmembrane region" description="Helical" evidence="2">
    <location>
        <begin position="358"/>
        <end position="382"/>
    </location>
</feature>
<dbReference type="PANTHER" id="PTHR30566:SF5">
    <property type="entry name" value="MECHANOSENSITIVE ION CHANNEL PROTEIN 1, MITOCHONDRIAL-RELATED"/>
    <property type="match status" value="1"/>
</dbReference>
<feature type="region of interest" description="Disordered" evidence="1">
    <location>
        <begin position="532"/>
        <end position="604"/>
    </location>
</feature>
<feature type="transmembrane region" description="Helical" evidence="2">
    <location>
        <begin position="394"/>
        <end position="418"/>
    </location>
</feature>
<keyword evidence="2" id="KW-0812">Transmembrane</keyword>
<feature type="compositionally biased region" description="Low complexity" evidence="1">
    <location>
        <begin position="174"/>
        <end position="183"/>
    </location>
</feature>
<protein>
    <recommendedName>
        <fullName evidence="3">Mechanosensitive ion channel MscS domain-containing protein</fullName>
    </recommendedName>
</protein>
<dbReference type="GO" id="GO:0055085">
    <property type="term" value="P:transmembrane transport"/>
    <property type="evidence" value="ECO:0007669"/>
    <property type="project" value="InterPro"/>
</dbReference>
<evidence type="ECO:0000259" key="3">
    <source>
        <dbReference type="Pfam" id="PF00924"/>
    </source>
</evidence>
<dbReference type="SUPFAM" id="SSF82861">
    <property type="entry name" value="Mechanosensitive channel protein MscS (YggB), transmembrane region"/>
    <property type="match status" value="1"/>
</dbReference>
<dbReference type="EMBL" id="JALJOR010000002">
    <property type="protein sequence ID" value="KAK9823272.1"/>
    <property type="molecule type" value="Genomic_DNA"/>
</dbReference>
<dbReference type="GO" id="GO:0016020">
    <property type="term" value="C:membrane"/>
    <property type="evidence" value="ECO:0007669"/>
    <property type="project" value="InterPro"/>
</dbReference>
<reference evidence="4 5" key="1">
    <citation type="journal article" date="2024" name="Nat. Commun.">
        <title>Phylogenomics reveals the evolutionary origins of lichenization in chlorophyte algae.</title>
        <authorList>
            <person name="Puginier C."/>
            <person name="Libourel C."/>
            <person name="Otte J."/>
            <person name="Skaloud P."/>
            <person name="Haon M."/>
            <person name="Grisel S."/>
            <person name="Petersen M."/>
            <person name="Berrin J.G."/>
            <person name="Delaux P.M."/>
            <person name="Dal Grande F."/>
            <person name="Keller J."/>
        </authorList>
    </citation>
    <scope>NUCLEOTIDE SEQUENCE [LARGE SCALE GENOMIC DNA]</scope>
    <source>
        <strain evidence="4 5">SAG 2043</strain>
    </source>
</reference>
<dbReference type="SUPFAM" id="SSF50182">
    <property type="entry name" value="Sm-like ribonucleoproteins"/>
    <property type="match status" value="1"/>
</dbReference>
<evidence type="ECO:0000313" key="4">
    <source>
        <dbReference type="EMBL" id="KAK9823272.1"/>
    </source>
</evidence>
<keyword evidence="2" id="KW-1133">Transmembrane helix</keyword>
<dbReference type="PANTHER" id="PTHR30566">
    <property type="entry name" value="YNAI-RELATED MECHANOSENSITIVE ION CHANNEL"/>
    <property type="match status" value="1"/>
</dbReference>